<gene>
    <name evidence="1" type="ORF">EHQ69_13840</name>
</gene>
<evidence type="ECO:0000313" key="2">
    <source>
        <dbReference type="Proteomes" id="UP000298263"/>
    </source>
</evidence>
<evidence type="ECO:0000313" key="1">
    <source>
        <dbReference type="EMBL" id="TGL90976.1"/>
    </source>
</evidence>
<name>A0A8B5N5T9_9LEPT</name>
<dbReference type="PANTHER" id="PTHR31778">
    <property type="entry name" value="BUD SITE SELECTION PROTEIN RAX2"/>
    <property type="match status" value="1"/>
</dbReference>
<organism evidence="1 2">
    <name type="scientific">Leptospira congkakensis</name>
    <dbReference type="NCBI Taxonomy" id="2484932"/>
    <lineage>
        <taxon>Bacteria</taxon>
        <taxon>Pseudomonadati</taxon>
        <taxon>Spirochaetota</taxon>
        <taxon>Spirochaetia</taxon>
        <taxon>Leptospirales</taxon>
        <taxon>Leptospiraceae</taxon>
        <taxon>Leptospira</taxon>
    </lineage>
</organism>
<dbReference type="PANTHER" id="PTHR31778:SF2">
    <property type="entry name" value="BUD SITE SELECTION PROTEIN RAX2"/>
    <property type="match status" value="1"/>
</dbReference>
<dbReference type="Proteomes" id="UP000298263">
    <property type="component" value="Unassembled WGS sequence"/>
</dbReference>
<dbReference type="AlphaFoldDB" id="A0A8B5N5T9"/>
<accession>A0A8B5N5T9</accession>
<dbReference type="Pfam" id="PF17164">
    <property type="entry name" value="DUF5122"/>
    <property type="match status" value="1"/>
</dbReference>
<dbReference type="InterPro" id="IPR011047">
    <property type="entry name" value="Quinoprotein_ADH-like_sf"/>
</dbReference>
<protein>
    <submittedName>
        <fullName evidence="1">Uncharacterized protein</fullName>
    </submittedName>
</protein>
<keyword evidence="2" id="KW-1185">Reference proteome</keyword>
<reference evidence="1" key="1">
    <citation type="journal article" date="2019" name="PLoS Negl. Trop. Dis.">
        <title>Revisiting the worldwide diversity of Leptospira species in the environment.</title>
        <authorList>
            <person name="Vincent A.T."/>
            <person name="Schiettekatte O."/>
            <person name="Bourhy P."/>
            <person name="Veyrier F.J."/>
            <person name="Picardeau M."/>
        </authorList>
    </citation>
    <scope>NUCLEOTIDE SEQUENCE [LARGE SCALE GENOMIC DNA]</scope>
    <source>
        <strain evidence="1">201702422</strain>
    </source>
</reference>
<dbReference type="InterPro" id="IPR013431">
    <property type="entry name" value="Delta_60_rpt"/>
</dbReference>
<proteinExistence type="predicted"/>
<dbReference type="OrthoDB" id="340196at2"/>
<dbReference type="EMBL" id="RQGP01000022">
    <property type="protein sequence ID" value="TGL90976.1"/>
    <property type="molecule type" value="Genomic_DNA"/>
</dbReference>
<comment type="caution">
    <text evidence="1">The sequence shown here is derived from an EMBL/GenBank/DDBJ whole genome shotgun (WGS) entry which is preliminary data.</text>
</comment>
<dbReference type="GO" id="GO:1902929">
    <property type="term" value="C:plasma membrane of growing cell tip"/>
    <property type="evidence" value="ECO:0007669"/>
    <property type="project" value="TreeGrafter"/>
</dbReference>
<sequence length="757" mass="80444">MVRMIKISYFFVLLGALILCKPPELSNACDPKSESFFNASIVRFLISDSSPSCLPGFPKTPIPIWGAHSEIQSNVEIKAMALQDNKLYLGGTFQFLGPNTGGAAILNTTNGSLIDSAICPYLEVLSNSNIAISDEQGGFYLAGNFTHIQGIAKQNLVHINSNCKLDTGFDVGTGSGGADIRDLLLVGEKIYIAGSFSTWNGLARGFLAAVNRTSGTLDTTWIANADGTVESIIADTDGIFVAGQFLNINGSGIGRLSKISYETGSPNLSFSPNISAGAIRTIAMGRDASNNKVIYAGGSFTAVSPTYARSFEMDGNVTSWNPAPNGLVDDLTILGSKIYLIGSFNLLGSTTRNHFAAVDNNFGAVGGEDLQLLGSDSIASITEFGGKIYVLGNFSSVLGKPRRHGFSIDPVSAIFSDWNPNFSSSFSYPNGRIAFSPDGSKVLVPGYFTSVNVAERNGFGSIDLITGKATDINLQLNGSINSLHIKNNILYAGGSFTSVLSQTRTNFFAFNLNSFSLEGMSPTFDSPINHIATDNNYIYAGGSFFNVAGSSRSNLARLQITNGILDSWNPGADNTVSVILPMEDKVYVGGIFTTIGGSGSTSFLSALNLTTGNNLLFPSSSVTPNGVVKSIAHYQNQFYIGGDFITIGAQTNTRFSSFDGTTGVYTNQLITTDNTISTISIGENGKGFIGGSFTTINGSPKPGLVFYDFLNKNVLNINIPSEGNVSQSFVSRNTIYFGGKITQVNNRPKGGFYFWDL</sequence>
<dbReference type="SUPFAM" id="SSF50998">
    <property type="entry name" value="Quinoprotein alcohol dehydrogenase-like"/>
    <property type="match status" value="1"/>
</dbReference>